<evidence type="ECO:0000313" key="1">
    <source>
        <dbReference type="EMBL" id="GAI43056.1"/>
    </source>
</evidence>
<accession>X1PKM6</accession>
<proteinExistence type="predicted"/>
<dbReference type="AlphaFoldDB" id="X1PKM6"/>
<feature type="non-terminal residue" evidence="1">
    <location>
        <position position="89"/>
    </location>
</feature>
<reference evidence="1" key="1">
    <citation type="journal article" date="2014" name="Front. Microbiol.">
        <title>High frequency of phylogenetically diverse reductive dehalogenase-homologous genes in deep subseafloor sedimentary metagenomes.</title>
        <authorList>
            <person name="Kawai M."/>
            <person name="Futagami T."/>
            <person name="Toyoda A."/>
            <person name="Takaki Y."/>
            <person name="Nishi S."/>
            <person name="Hori S."/>
            <person name="Arai W."/>
            <person name="Tsubouchi T."/>
            <person name="Morono Y."/>
            <person name="Uchiyama I."/>
            <person name="Ito T."/>
            <person name="Fujiyama A."/>
            <person name="Inagaki F."/>
            <person name="Takami H."/>
        </authorList>
    </citation>
    <scope>NUCLEOTIDE SEQUENCE</scope>
    <source>
        <strain evidence="1">Expedition CK06-06</strain>
    </source>
</reference>
<comment type="caution">
    <text evidence="1">The sequence shown here is derived from an EMBL/GenBank/DDBJ whole genome shotgun (WGS) entry which is preliminary data.</text>
</comment>
<name>X1PKM6_9ZZZZ</name>
<gene>
    <name evidence="1" type="ORF">S06H3_42985</name>
</gene>
<organism evidence="1">
    <name type="scientific">marine sediment metagenome</name>
    <dbReference type="NCBI Taxonomy" id="412755"/>
    <lineage>
        <taxon>unclassified sequences</taxon>
        <taxon>metagenomes</taxon>
        <taxon>ecological metagenomes</taxon>
    </lineage>
</organism>
<protein>
    <submittedName>
        <fullName evidence="1">Uncharacterized protein</fullName>
    </submittedName>
</protein>
<dbReference type="EMBL" id="BARV01026627">
    <property type="protein sequence ID" value="GAI43056.1"/>
    <property type="molecule type" value="Genomic_DNA"/>
</dbReference>
<sequence>MYYYKQVKNDNIVSIEAKSIDAASPNFVKATKAEYDDFMASLPVVEPEPPRSTHISVIEVIDTSKTRPVRVKRVWEGKDYFYDCLVTES</sequence>